<evidence type="ECO:0000313" key="6">
    <source>
        <dbReference type="Proteomes" id="UP000072904"/>
    </source>
</evidence>
<feature type="domain" description="GYF" evidence="2">
    <location>
        <begin position="222"/>
        <end position="270"/>
    </location>
</feature>
<dbReference type="OMA" id="CMMSYEM"/>
<organism evidence="3 6">
    <name type="scientific">Plasmodium yoelii</name>
    <dbReference type="NCBI Taxonomy" id="5861"/>
    <lineage>
        <taxon>Eukaryota</taxon>
        <taxon>Sar</taxon>
        <taxon>Alveolata</taxon>
        <taxon>Apicomplexa</taxon>
        <taxon>Aconoidasida</taxon>
        <taxon>Haemosporida</taxon>
        <taxon>Plasmodiidae</taxon>
        <taxon>Plasmodium</taxon>
        <taxon>Plasmodium (Vinckeia)</taxon>
    </lineage>
</organism>
<dbReference type="EMBL" id="LK934642">
    <property type="protein sequence ID" value="CDU20477.1"/>
    <property type="molecule type" value="Genomic_DNA"/>
</dbReference>
<accession>A0A077YAZ7</accession>
<gene>
    <name evidence="4" type="ORF">PY17X_1412400</name>
    <name evidence="3" type="ORF">PYYM_1414200</name>
</gene>
<dbReference type="SUPFAM" id="SSF55277">
    <property type="entry name" value="GYF domain"/>
    <property type="match status" value="1"/>
</dbReference>
<feature type="region of interest" description="Disordered" evidence="1">
    <location>
        <begin position="181"/>
        <end position="205"/>
    </location>
</feature>
<dbReference type="VEuPathDB" id="PlasmoDB:PY02334"/>
<dbReference type="KEGG" id="pyo:PY17X_1412400"/>
<sequence>MDMNLYIHSIEVELNGLEKCMNNVHEEKEDSIIYGLHIKVENDQTDQKKEIGNEKIYETPWYICIKHGLNEMCMMSYEMNISHAFNILDCNETQTLILYVLRKDMKTEKVEYIHRHELNIKDKKYYDKNNCIYFENNAIKGKIKLYLKNGIIYNHLLNKIKSDEYYKDIILKKEIQDKNEGELKNENSSENFMEKPSQDDNDFSRNKNITNDFNEILNARKTLYWVYLDDDNNEQGPFNSQTIFNWILNEYFEDNTLIRLHDKKKFYKLYEIIDCIEKNVLLNTQNGGISNKDVDEQIVENVKDDDYEKDCEQVDENCSKKYQTNEYIEEKERCIEDCNDMKIKENNNGSKCINDDKKEDNNDKNKKNVKKKNKQVKVLKRELKKIKEEMVKLKENNSNEKYTMGNYDEDKKKEKNKSYEMVKNEKICEKGKMIFRQNNDIVKNEYKNKQNDDYNDDNTNSDIQTMVQNLLNNTNYNNYEKNCDKNNHFEKYLKEYEKSSNNIYKKNVENIEKSFNDYNIQDYYEKKKGIEIVMSSINQAQECILNIRKKKVYSYLNRIINLTIRDQSIYINNDETKLDYSEYLDFENNPQNFNIQSNANYVKCLDKYKPTMITQNNNENENCILRYSGKNHGTNFYIKSINKFEDHSIGHSKNCMSKIGNIGFKSKDYINEINGNKKNKSNKSKVEETTTMCFNISGNNSDVKYSYNMSYDELLKKILFIQSNVKNWLKKRHEQKKYNLNKSVNENLDKIKNVNNSIHNDIYHKKMNYEQYNVKIDKNNIKNCLIFNNYRNKNSQCEFKTGIDTYKPYSNVSDRKDQGKNNKIDQEINSKVYSILQKENIIPNEFIDIDNIRSSNKKEEDSRFCKLRNADYVFKKIQDINKYYITETSNSYNENFNSPLNKHENKRQEKEEENRSLKREHDETVNGVYNIKSDNVNIDSNQTNINKSMDLLKFSDVLNKYKNYNINGNNMDENIDNFKNYKNFVNNLNKYNYTKDRENVDIVGKMDKLFKRTV</sequence>
<evidence type="ECO:0000313" key="5">
    <source>
        <dbReference type="Proteomes" id="UP000072874"/>
    </source>
</evidence>
<protein>
    <submittedName>
        <fullName evidence="4">GYF domain-containing protein, putative</fullName>
    </submittedName>
</protein>
<evidence type="ECO:0000256" key="1">
    <source>
        <dbReference type="SAM" id="MobiDB-lite"/>
    </source>
</evidence>
<dbReference type="VEuPathDB" id="PlasmoDB:PYYM_1414200"/>
<evidence type="ECO:0000259" key="2">
    <source>
        <dbReference type="PROSITE" id="PS50829"/>
    </source>
</evidence>
<reference evidence="4" key="2">
    <citation type="submission" date="2014-05" db="EMBL/GenBank/DDBJ databases">
        <authorList>
            <person name="Aslett M.A."/>
            <person name="De Silva N."/>
        </authorList>
    </citation>
    <scope>NUCLEOTIDE SEQUENCE</scope>
    <source>
        <strain evidence="4">17X</strain>
    </source>
</reference>
<dbReference type="OrthoDB" id="392750at2759"/>
<dbReference type="Gene3D" id="3.30.1490.40">
    <property type="match status" value="1"/>
</dbReference>
<feature type="region of interest" description="Disordered" evidence="1">
    <location>
        <begin position="349"/>
        <end position="374"/>
    </location>
</feature>
<dbReference type="SMART" id="SM00444">
    <property type="entry name" value="GYF"/>
    <property type="match status" value="1"/>
</dbReference>
<dbReference type="GeneID" id="3791298"/>
<dbReference type="PROSITE" id="PS50829">
    <property type="entry name" value="GYF"/>
    <property type="match status" value="1"/>
</dbReference>
<feature type="compositionally biased region" description="Basic and acidic residues" evidence="1">
    <location>
        <begin position="353"/>
        <end position="366"/>
    </location>
</feature>
<dbReference type="Proteomes" id="UP000072904">
    <property type="component" value="Chromosome 14"/>
</dbReference>
<dbReference type="RefSeq" id="XP_022812838.1">
    <property type="nucleotide sequence ID" value="XM_022957447.1"/>
</dbReference>
<feature type="region of interest" description="Disordered" evidence="1">
    <location>
        <begin position="891"/>
        <end position="922"/>
    </location>
</feature>
<proteinExistence type="predicted"/>
<dbReference type="VEuPathDB" id="PlasmoDB:PY17X_1412400"/>
<dbReference type="Pfam" id="PF02213">
    <property type="entry name" value="GYF"/>
    <property type="match status" value="1"/>
</dbReference>
<evidence type="ECO:0000313" key="3">
    <source>
        <dbReference type="EMBL" id="CDU20477.1"/>
    </source>
</evidence>
<dbReference type="InterPro" id="IPR003169">
    <property type="entry name" value="GYF"/>
</dbReference>
<feature type="compositionally biased region" description="Polar residues" evidence="1">
    <location>
        <begin position="891"/>
        <end position="900"/>
    </location>
</feature>
<dbReference type="VEuPathDB" id="PlasmoDB:PY05493"/>
<dbReference type="InterPro" id="IPR035445">
    <property type="entry name" value="GYF-like_dom_sf"/>
</dbReference>
<dbReference type="AlphaFoldDB" id="A0A077YAZ7"/>
<reference evidence="4" key="4">
    <citation type="submission" date="2019-05" db="EMBL/GenBank/DDBJ databases">
        <authorList>
            <consortium name="Pathogen Informatics"/>
        </authorList>
    </citation>
    <scope>NUCLEOTIDE SEQUENCE</scope>
    <source>
        <strain evidence="4">17X</strain>
    </source>
</reference>
<dbReference type="EMBL" id="LM993668">
    <property type="protein sequence ID" value="VTZ81437.1"/>
    <property type="molecule type" value="Genomic_DNA"/>
</dbReference>
<evidence type="ECO:0000313" key="4">
    <source>
        <dbReference type="EMBL" id="VTZ81437.1"/>
    </source>
</evidence>
<dbReference type="VEuPathDB" id="PlasmoDB:Py17XNL_001400974"/>
<reference evidence="5 6" key="1">
    <citation type="journal article" date="2014" name="BMC Biol.">
        <title>A comprehensive evaluation of rodent malaria parasite genomes and gene expression.</title>
        <authorList>
            <person name="Otto T.D."/>
            <person name="Bohme U."/>
            <person name="Jackson A.P."/>
            <person name="Hunt M."/>
            <person name="Franke-Fayard B."/>
            <person name="Hoeijmakers W.A."/>
            <person name="Religa A.A."/>
            <person name="Robertson L."/>
            <person name="Sanders M."/>
            <person name="Ogun S.A."/>
            <person name="Cunningham D."/>
            <person name="Erhart A."/>
            <person name="Billker O."/>
            <person name="Khan S.M."/>
            <person name="Stunnenberg H.G."/>
            <person name="Langhorne J."/>
            <person name="Holder A.A."/>
            <person name="Waters A.P."/>
            <person name="Newbold C.I."/>
            <person name="Pain A."/>
            <person name="Berriman M."/>
            <person name="Janse C.J."/>
        </authorList>
    </citation>
    <scope>NUCLEOTIDE SEQUENCE [LARGE SCALE GENOMIC DNA]</scope>
    <source>
        <strain evidence="4 5">17X</strain>
        <strain evidence="3 6">YM</strain>
    </source>
</reference>
<feature type="compositionally biased region" description="Basic and acidic residues" evidence="1">
    <location>
        <begin position="901"/>
        <end position="922"/>
    </location>
</feature>
<dbReference type="Proteomes" id="UP000072874">
    <property type="component" value="Chromosome 14"/>
</dbReference>
<reference evidence="3" key="3">
    <citation type="submission" date="2014-05" db="EMBL/GenBank/DDBJ databases">
        <authorList>
            <person name="Aslett A.Martin."/>
            <person name="De Silva Nishadi"/>
        </authorList>
    </citation>
    <scope>NUCLEOTIDE SEQUENCE</scope>
    <source>
        <strain evidence="3">YM</strain>
    </source>
</reference>
<name>A0A077YAZ7_PLAYE</name>